<dbReference type="InterPro" id="IPR001841">
    <property type="entry name" value="Znf_RING"/>
</dbReference>
<accession>H0VSM5</accession>
<dbReference type="PANTHER" id="PTHR25465">
    <property type="entry name" value="B-BOX DOMAIN CONTAINING"/>
    <property type="match status" value="1"/>
</dbReference>
<dbReference type="GO" id="GO:0044546">
    <property type="term" value="P:NLRP3 inflammasome complex assembly"/>
    <property type="evidence" value="ECO:0007669"/>
    <property type="project" value="Ensembl"/>
</dbReference>
<dbReference type="CDD" id="cd12896">
    <property type="entry name" value="SPRY_PRY_TRIM65"/>
    <property type="match status" value="1"/>
</dbReference>
<feature type="domain" description="B30.2/SPRY" evidence="11">
    <location>
        <begin position="309"/>
        <end position="504"/>
    </location>
</feature>
<dbReference type="GO" id="GO:1900226">
    <property type="term" value="P:negative regulation of NLRP3 inflammasome complex assembly"/>
    <property type="evidence" value="ECO:0007669"/>
    <property type="project" value="Ensembl"/>
</dbReference>
<name>H0VSM5_CAVPO</name>
<dbReference type="InParanoid" id="H0VSM5"/>
<dbReference type="InterPro" id="IPR001870">
    <property type="entry name" value="B30.2/SPRY"/>
</dbReference>
<keyword evidence="2" id="KW-0963">Cytoplasm</keyword>
<dbReference type="InterPro" id="IPR017907">
    <property type="entry name" value="Znf_RING_CS"/>
</dbReference>
<dbReference type="Pfam" id="PF25600">
    <property type="entry name" value="TRIM_CC"/>
    <property type="match status" value="1"/>
</dbReference>
<evidence type="ECO:0000256" key="5">
    <source>
        <dbReference type="ARBA" id="ARBA00022771"/>
    </source>
</evidence>
<gene>
    <name evidence="12" type="primary">TRIM65</name>
</gene>
<proteinExistence type="predicted"/>
<keyword evidence="4" id="KW-0479">Metal-binding</keyword>
<sequence length="515" mass="57832">MAAKLMEDKLTCSICLSLYQDPVTLPCGHSFCAACIRSSRRCCEACPDCREPFSEGAGEPRRNVALSGVLEALHLDPPEPGPEPRTATRCPRHGRPLELFCRTQGHCVCSACTVHDCRLHELALLDVERREREAQLRAKLEVTQQQATQANVQLQELQQQRSQIQNSACTMRSVVSGKFSSLLQALELLRISALRDIETAETRVLAPALDKEQQLQGHLEALAQYGKRVQELLEQVDDQTFFQELQQLSEPPEPFGPLTPLQWDEDQQLGNLKDLVRELCGLLLEEASPPEAPAKTANTNPVEAPDPLVQVPSVVCPLRRKLWQNYRNLTFDPDSANHHFHLSCQGQRVTHRRQSQGPAQPGSFKLWQVQCAQSFQKGHHYWEVHISNHSVTLGVAYPDLPRQKLGTNTDNIGQESCSWGFCIQEDSVLARHNGDTQRLPRVSARLLGMDLDLARGCLTFYSLEPQVQLLHTFHALFSRPLYPVFWLLEGRTLTLCHQRGAQLPPALQEEASVPS</sequence>
<dbReference type="GO" id="GO:0010508">
    <property type="term" value="P:positive regulation of autophagy"/>
    <property type="evidence" value="ECO:0007669"/>
    <property type="project" value="Ensembl"/>
</dbReference>
<evidence type="ECO:0000256" key="6">
    <source>
        <dbReference type="ARBA" id="ARBA00022833"/>
    </source>
</evidence>
<dbReference type="EMBL" id="AAKN02056017">
    <property type="status" value="NOT_ANNOTATED_CDS"/>
    <property type="molecule type" value="Genomic_DNA"/>
</dbReference>
<dbReference type="InterPro" id="IPR048222">
    <property type="entry name" value="TRIM65_SPRY_PRY"/>
</dbReference>
<evidence type="ECO:0000256" key="9">
    <source>
        <dbReference type="SAM" id="Coils"/>
    </source>
</evidence>
<dbReference type="InterPro" id="IPR003879">
    <property type="entry name" value="Butyrophylin_SPRY"/>
</dbReference>
<dbReference type="CTD" id="201292"/>
<dbReference type="GO" id="GO:0032461">
    <property type="term" value="P:positive regulation of protein oligomerization"/>
    <property type="evidence" value="ECO:0007669"/>
    <property type="project" value="Ensembl"/>
</dbReference>
<evidence type="ECO:0000256" key="2">
    <source>
        <dbReference type="ARBA" id="ARBA00022490"/>
    </source>
</evidence>
<feature type="domain" description="RING-type" evidence="10">
    <location>
        <begin position="12"/>
        <end position="50"/>
    </location>
</feature>
<dbReference type="GO" id="GO:0061630">
    <property type="term" value="F:ubiquitin protein ligase activity"/>
    <property type="evidence" value="ECO:0007669"/>
    <property type="project" value="Ensembl"/>
</dbReference>
<dbReference type="OMA" id="ACTVNEC"/>
<dbReference type="GeneTree" id="ENSGT00940000161851"/>
<comment type="subcellular location">
    <subcellularLocation>
        <location evidence="1">Cytoplasm</location>
    </subcellularLocation>
</comment>
<dbReference type="Ensembl" id="ENSCPOT00000015277.3">
    <property type="protein sequence ID" value="ENSCPOP00000013639.2"/>
    <property type="gene ID" value="ENSCPOG00000015130.4"/>
</dbReference>
<evidence type="ECO:0000256" key="8">
    <source>
        <dbReference type="PROSITE-ProRule" id="PRU00175"/>
    </source>
</evidence>
<reference evidence="13" key="1">
    <citation type="journal article" date="2011" name="Nature">
        <title>A high-resolution map of human evolutionary constraint using 29 mammals.</title>
        <authorList>
            <person name="Lindblad-Toh K."/>
            <person name="Garber M."/>
            <person name="Zuk O."/>
            <person name="Lin M.F."/>
            <person name="Parker B.J."/>
            <person name="Washietl S."/>
            <person name="Kheradpour P."/>
            <person name="Ernst J."/>
            <person name="Jordan G."/>
            <person name="Mauceli E."/>
            <person name="Ward L.D."/>
            <person name="Lowe C.B."/>
            <person name="Holloway A.K."/>
            <person name="Clamp M."/>
            <person name="Gnerre S."/>
            <person name="Alfoldi J."/>
            <person name="Beal K."/>
            <person name="Chang J."/>
            <person name="Clawson H."/>
            <person name="Cuff J."/>
            <person name="Di Palma F."/>
            <person name="Fitzgerald S."/>
            <person name="Flicek P."/>
            <person name="Guttman M."/>
            <person name="Hubisz M.J."/>
            <person name="Jaffe D.B."/>
            <person name="Jungreis I."/>
            <person name="Kent W.J."/>
            <person name="Kostka D."/>
            <person name="Lara M."/>
            <person name="Martins A.L."/>
            <person name="Massingham T."/>
            <person name="Moltke I."/>
            <person name="Raney B.J."/>
            <person name="Rasmussen M.D."/>
            <person name="Robinson J."/>
            <person name="Stark A."/>
            <person name="Vilella A.J."/>
            <person name="Wen J."/>
            <person name="Xie X."/>
            <person name="Zody M.C."/>
            <person name="Baldwin J."/>
            <person name="Bloom T."/>
            <person name="Chin C.W."/>
            <person name="Heiman D."/>
            <person name="Nicol R."/>
            <person name="Nusbaum C."/>
            <person name="Young S."/>
            <person name="Wilkinson J."/>
            <person name="Worley K.C."/>
            <person name="Kovar C.L."/>
            <person name="Muzny D.M."/>
            <person name="Gibbs R.A."/>
            <person name="Cree A."/>
            <person name="Dihn H.H."/>
            <person name="Fowler G."/>
            <person name="Jhangiani S."/>
            <person name="Joshi V."/>
            <person name="Lee S."/>
            <person name="Lewis L.R."/>
            <person name="Nazareth L.V."/>
            <person name="Okwuonu G."/>
            <person name="Santibanez J."/>
            <person name="Warren W.C."/>
            <person name="Mardis E.R."/>
            <person name="Weinstock G.M."/>
            <person name="Wilson R.K."/>
            <person name="Delehaunty K."/>
            <person name="Dooling D."/>
            <person name="Fronik C."/>
            <person name="Fulton L."/>
            <person name="Fulton B."/>
            <person name="Graves T."/>
            <person name="Minx P."/>
            <person name="Sodergren E."/>
            <person name="Birney E."/>
            <person name="Margulies E.H."/>
            <person name="Herrero J."/>
            <person name="Green E.D."/>
            <person name="Haussler D."/>
            <person name="Siepel A."/>
            <person name="Goldman N."/>
            <person name="Pollard K.S."/>
            <person name="Pedersen J.S."/>
            <person name="Lander E.S."/>
            <person name="Kellis M."/>
        </authorList>
    </citation>
    <scope>NUCLEOTIDE SEQUENCE [LARGE SCALE GENOMIC DNA]</scope>
    <source>
        <strain evidence="13">2N</strain>
    </source>
</reference>
<dbReference type="InterPro" id="IPR013083">
    <property type="entry name" value="Znf_RING/FYVE/PHD"/>
</dbReference>
<dbReference type="Proteomes" id="UP000005447">
    <property type="component" value="Unassembled WGS sequence"/>
</dbReference>
<dbReference type="eggNOG" id="KOG2177">
    <property type="taxonomic scope" value="Eukaryota"/>
</dbReference>
<dbReference type="InterPro" id="IPR058030">
    <property type="entry name" value="TRIM8/14/16/25/29/45/65_CC"/>
</dbReference>
<dbReference type="GO" id="GO:0140374">
    <property type="term" value="P:antiviral innate immune response"/>
    <property type="evidence" value="ECO:0007669"/>
    <property type="project" value="Ensembl"/>
</dbReference>
<dbReference type="PANTHER" id="PTHR25465:SF14">
    <property type="entry name" value="E3 UBIQUITIN-PROTEIN LIGASE TRIM65"/>
    <property type="match status" value="1"/>
</dbReference>
<dbReference type="FunCoup" id="H0VSM5">
    <property type="interactions" value="1399"/>
</dbReference>
<keyword evidence="9" id="KW-0175">Coiled coil</keyword>
<evidence type="ECO:0000259" key="10">
    <source>
        <dbReference type="PROSITE" id="PS50089"/>
    </source>
</evidence>
<dbReference type="GO" id="GO:0005654">
    <property type="term" value="C:nucleoplasm"/>
    <property type="evidence" value="ECO:0007669"/>
    <property type="project" value="Ensembl"/>
</dbReference>
<keyword evidence="13" id="KW-1185">Reference proteome</keyword>
<dbReference type="GeneID" id="100720472"/>
<dbReference type="RefSeq" id="XP_003461474.1">
    <property type="nucleotide sequence ID" value="XM_003461426.5"/>
</dbReference>
<protein>
    <submittedName>
        <fullName evidence="12">Tripartite motif containing 65</fullName>
    </submittedName>
</protein>
<reference evidence="12" key="3">
    <citation type="submission" date="2025-09" db="UniProtKB">
        <authorList>
            <consortium name="Ensembl"/>
        </authorList>
    </citation>
    <scope>IDENTIFICATION</scope>
    <source>
        <strain evidence="12">2N</strain>
    </source>
</reference>
<dbReference type="Gene3D" id="2.60.120.920">
    <property type="match status" value="1"/>
</dbReference>
<dbReference type="Gene3D" id="3.30.160.60">
    <property type="entry name" value="Classic Zinc Finger"/>
    <property type="match status" value="1"/>
</dbReference>
<dbReference type="SUPFAM" id="SSF57850">
    <property type="entry name" value="RING/U-box"/>
    <property type="match status" value="1"/>
</dbReference>
<keyword evidence="5 8" id="KW-0863">Zinc-finger</keyword>
<dbReference type="Pfam" id="PF00643">
    <property type="entry name" value="zf-B_box"/>
    <property type="match status" value="1"/>
</dbReference>
<dbReference type="InterPro" id="IPR043136">
    <property type="entry name" value="B30.2/SPRY_sf"/>
</dbReference>
<keyword evidence="3" id="KW-0399">Innate immunity</keyword>
<dbReference type="GO" id="GO:0070936">
    <property type="term" value="P:protein K48-linked ubiquitination"/>
    <property type="evidence" value="ECO:0007669"/>
    <property type="project" value="Ensembl"/>
</dbReference>
<dbReference type="GO" id="GO:0050728">
    <property type="term" value="P:negative regulation of inflammatory response"/>
    <property type="evidence" value="ECO:0007669"/>
    <property type="project" value="Ensembl"/>
</dbReference>
<feature type="coiled-coil region" evidence="9">
    <location>
        <begin position="140"/>
        <end position="167"/>
    </location>
</feature>
<dbReference type="FunFam" id="2.60.120.920:FF:000061">
    <property type="entry name" value="Tripartite motif containing 65"/>
    <property type="match status" value="1"/>
</dbReference>
<dbReference type="Gene3D" id="3.30.40.10">
    <property type="entry name" value="Zinc/RING finger domain, C3HC4 (zinc finger)"/>
    <property type="match status" value="1"/>
</dbReference>
<evidence type="ECO:0000256" key="7">
    <source>
        <dbReference type="ARBA" id="ARBA00022859"/>
    </source>
</evidence>
<keyword evidence="7" id="KW-0391">Immunity</keyword>
<dbReference type="PROSITE" id="PS50188">
    <property type="entry name" value="B302_SPRY"/>
    <property type="match status" value="1"/>
</dbReference>
<dbReference type="Pfam" id="PF00622">
    <property type="entry name" value="SPRY"/>
    <property type="match status" value="1"/>
</dbReference>
<dbReference type="SUPFAM" id="SSF49899">
    <property type="entry name" value="Concanavalin A-like lectins/glucanases"/>
    <property type="match status" value="1"/>
</dbReference>
<dbReference type="SMART" id="SM00449">
    <property type="entry name" value="SPRY"/>
    <property type="match status" value="1"/>
</dbReference>
<dbReference type="InterPro" id="IPR027370">
    <property type="entry name" value="Znf-RING_euk"/>
</dbReference>
<dbReference type="PROSITE" id="PS00518">
    <property type="entry name" value="ZF_RING_1"/>
    <property type="match status" value="1"/>
</dbReference>
<evidence type="ECO:0000256" key="4">
    <source>
        <dbReference type="ARBA" id="ARBA00022723"/>
    </source>
</evidence>
<dbReference type="KEGG" id="cpoc:100720472"/>
<evidence type="ECO:0000313" key="12">
    <source>
        <dbReference type="Ensembl" id="ENSCPOP00000013639.2"/>
    </source>
</evidence>
<dbReference type="PRINTS" id="PR01407">
    <property type="entry name" value="BUTYPHLNCDUF"/>
</dbReference>
<dbReference type="PROSITE" id="PS50089">
    <property type="entry name" value="ZF_RING_2"/>
    <property type="match status" value="1"/>
</dbReference>
<dbReference type="InterPro" id="IPR051051">
    <property type="entry name" value="E3_ubiq-ligase_TRIM/RNF"/>
</dbReference>
<dbReference type="GO" id="GO:0005829">
    <property type="term" value="C:cytosol"/>
    <property type="evidence" value="ECO:0007669"/>
    <property type="project" value="Ensembl"/>
</dbReference>
<evidence type="ECO:0000256" key="1">
    <source>
        <dbReference type="ARBA" id="ARBA00004496"/>
    </source>
</evidence>
<evidence type="ECO:0000313" key="13">
    <source>
        <dbReference type="Proteomes" id="UP000005447"/>
    </source>
</evidence>
<dbReference type="HOGENOM" id="CLU_013137_0_2_1"/>
<reference evidence="12" key="2">
    <citation type="submission" date="2025-08" db="UniProtKB">
        <authorList>
            <consortium name="Ensembl"/>
        </authorList>
    </citation>
    <scope>IDENTIFICATION</scope>
    <source>
        <strain evidence="12">2N</strain>
    </source>
</reference>
<dbReference type="VEuPathDB" id="HostDB:ENSCPOG00000015130"/>
<evidence type="ECO:0000259" key="11">
    <source>
        <dbReference type="PROSITE" id="PS50188"/>
    </source>
</evidence>
<keyword evidence="6" id="KW-0862">Zinc</keyword>
<dbReference type="GO" id="GO:0032728">
    <property type="term" value="P:positive regulation of interferon-beta production"/>
    <property type="evidence" value="ECO:0007669"/>
    <property type="project" value="Ensembl"/>
</dbReference>
<dbReference type="GO" id="GO:0070534">
    <property type="term" value="P:protein K63-linked ubiquitination"/>
    <property type="evidence" value="ECO:0007669"/>
    <property type="project" value="Ensembl"/>
</dbReference>
<dbReference type="InterPro" id="IPR000315">
    <property type="entry name" value="Znf_B-box"/>
</dbReference>
<dbReference type="GO" id="GO:0032727">
    <property type="term" value="P:positive regulation of interferon-alpha production"/>
    <property type="evidence" value="ECO:0007669"/>
    <property type="project" value="Ensembl"/>
</dbReference>
<evidence type="ECO:0000256" key="3">
    <source>
        <dbReference type="ARBA" id="ARBA00022588"/>
    </source>
</evidence>
<dbReference type="SUPFAM" id="SSF57845">
    <property type="entry name" value="B-box zinc-binding domain"/>
    <property type="match status" value="1"/>
</dbReference>
<dbReference type="Pfam" id="PF13445">
    <property type="entry name" value="zf-RING_UBOX"/>
    <property type="match status" value="1"/>
</dbReference>
<dbReference type="AlphaFoldDB" id="H0VSM5"/>
<organism evidence="12 13">
    <name type="scientific">Cavia porcellus</name>
    <name type="common">Guinea pig</name>
    <dbReference type="NCBI Taxonomy" id="10141"/>
    <lineage>
        <taxon>Eukaryota</taxon>
        <taxon>Metazoa</taxon>
        <taxon>Chordata</taxon>
        <taxon>Craniata</taxon>
        <taxon>Vertebrata</taxon>
        <taxon>Euteleostomi</taxon>
        <taxon>Mammalia</taxon>
        <taxon>Eutheria</taxon>
        <taxon>Euarchontoglires</taxon>
        <taxon>Glires</taxon>
        <taxon>Rodentia</taxon>
        <taxon>Hystricomorpha</taxon>
        <taxon>Caviidae</taxon>
        <taxon>Cavia</taxon>
    </lineage>
</organism>
<dbReference type="GO" id="GO:1900227">
    <property type="term" value="P:positive regulation of NLRP3 inflammasome complex assembly"/>
    <property type="evidence" value="ECO:0007669"/>
    <property type="project" value="Ensembl"/>
</dbReference>
<dbReference type="SMART" id="SM00184">
    <property type="entry name" value="RING"/>
    <property type="match status" value="1"/>
</dbReference>
<dbReference type="InterPro" id="IPR003877">
    <property type="entry name" value="SPRY_dom"/>
</dbReference>
<dbReference type="GO" id="GO:0060337">
    <property type="term" value="P:type I interferon-mediated signaling pathway"/>
    <property type="evidence" value="ECO:0007669"/>
    <property type="project" value="Ensembl"/>
</dbReference>
<dbReference type="Bgee" id="ENSCPOG00000015130">
    <property type="expression patterns" value="Expressed in thyroid gland and 12 other cell types or tissues"/>
</dbReference>
<dbReference type="InterPro" id="IPR013320">
    <property type="entry name" value="ConA-like_dom_sf"/>
</dbReference>
<dbReference type="GO" id="GO:0008270">
    <property type="term" value="F:zinc ion binding"/>
    <property type="evidence" value="ECO:0007669"/>
    <property type="project" value="UniProtKB-KW"/>
</dbReference>
<dbReference type="OrthoDB" id="5951542at2759"/>
<dbReference type="STRING" id="10141.ENSCPOP00000013639"/>